<name>X1VAU4_9ZZZZ</name>
<proteinExistence type="predicted"/>
<evidence type="ECO:0000313" key="1">
    <source>
        <dbReference type="EMBL" id="GAJ13992.1"/>
    </source>
</evidence>
<organism evidence="1">
    <name type="scientific">marine sediment metagenome</name>
    <dbReference type="NCBI Taxonomy" id="412755"/>
    <lineage>
        <taxon>unclassified sequences</taxon>
        <taxon>metagenomes</taxon>
        <taxon>ecological metagenomes</taxon>
    </lineage>
</organism>
<protein>
    <submittedName>
        <fullName evidence="1">Uncharacterized protein</fullName>
    </submittedName>
</protein>
<dbReference type="AlphaFoldDB" id="X1VAU4"/>
<comment type="caution">
    <text evidence="1">The sequence shown here is derived from an EMBL/GenBank/DDBJ whole genome shotgun (WGS) entry which is preliminary data.</text>
</comment>
<dbReference type="EMBL" id="BARW01027223">
    <property type="protein sequence ID" value="GAJ13992.1"/>
    <property type="molecule type" value="Genomic_DNA"/>
</dbReference>
<sequence>MNVDETIFEEARKTKVFDSVDVLVCGGGLVRNIRGTRF</sequence>
<gene>
    <name evidence="1" type="ORF">S12H4_44217</name>
</gene>
<accession>X1VAU4</accession>
<reference evidence="1" key="1">
    <citation type="journal article" date="2014" name="Front. Microbiol.">
        <title>High frequency of phylogenetically diverse reductive dehalogenase-homologous genes in deep subseafloor sedimentary metagenomes.</title>
        <authorList>
            <person name="Kawai M."/>
            <person name="Futagami T."/>
            <person name="Toyoda A."/>
            <person name="Takaki Y."/>
            <person name="Nishi S."/>
            <person name="Hori S."/>
            <person name="Arai W."/>
            <person name="Tsubouchi T."/>
            <person name="Morono Y."/>
            <person name="Uchiyama I."/>
            <person name="Ito T."/>
            <person name="Fujiyama A."/>
            <person name="Inagaki F."/>
            <person name="Takami H."/>
        </authorList>
    </citation>
    <scope>NUCLEOTIDE SEQUENCE</scope>
    <source>
        <strain evidence="1">Expedition CK06-06</strain>
    </source>
</reference>
<feature type="non-terminal residue" evidence="1">
    <location>
        <position position="38"/>
    </location>
</feature>